<feature type="region of interest" description="Disordered" evidence="1">
    <location>
        <begin position="293"/>
        <end position="344"/>
    </location>
</feature>
<reference evidence="2" key="1">
    <citation type="submission" date="2015-10" db="EMBL/GenBank/DDBJ databases">
        <authorList>
            <person name="Regsiter A."/>
            <person name="william w."/>
        </authorList>
    </citation>
    <scope>NUCLEOTIDE SEQUENCE</scope>
    <source>
        <strain evidence="2">Montdore</strain>
    </source>
</reference>
<accession>A0A292PNL8</accession>
<dbReference type="EMBL" id="LN891147">
    <property type="protein sequence ID" value="CUS08087.1"/>
    <property type="molecule type" value="Genomic_DNA"/>
</dbReference>
<evidence type="ECO:0000256" key="1">
    <source>
        <dbReference type="SAM" id="MobiDB-lite"/>
    </source>
</evidence>
<feature type="compositionally biased region" description="Low complexity" evidence="1">
    <location>
        <begin position="318"/>
        <end position="327"/>
    </location>
</feature>
<dbReference type="Proteomes" id="UP001412239">
    <property type="component" value="Unassembled WGS sequence"/>
</dbReference>
<feature type="compositionally biased region" description="Acidic residues" evidence="1">
    <location>
        <begin position="301"/>
        <end position="317"/>
    </location>
</feature>
<evidence type="ECO:0000313" key="3">
    <source>
        <dbReference type="Proteomes" id="UP001412239"/>
    </source>
</evidence>
<proteinExistence type="predicted"/>
<feature type="region of interest" description="Disordered" evidence="1">
    <location>
        <begin position="1"/>
        <end position="71"/>
    </location>
</feature>
<feature type="compositionally biased region" description="Basic and acidic residues" evidence="1">
    <location>
        <begin position="1"/>
        <end position="12"/>
    </location>
</feature>
<gene>
    <name evidence="2" type="ORF">GSTUAT00007841001</name>
</gene>
<protein>
    <submittedName>
        <fullName evidence="2">Uncharacterized protein</fullName>
    </submittedName>
</protein>
<organism evidence="2 3">
    <name type="scientific">Tuber aestivum</name>
    <name type="common">summer truffle</name>
    <dbReference type="NCBI Taxonomy" id="59557"/>
    <lineage>
        <taxon>Eukaryota</taxon>
        <taxon>Fungi</taxon>
        <taxon>Dikarya</taxon>
        <taxon>Ascomycota</taxon>
        <taxon>Pezizomycotina</taxon>
        <taxon>Pezizomycetes</taxon>
        <taxon>Pezizales</taxon>
        <taxon>Tuberaceae</taxon>
        <taxon>Tuber</taxon>
    </lineage>
</organism>
<dbReference type="AlphaFoldDB" id="A0A292PNL8"/>
<name>A0A292PNL8_9PEZI</name>
<keyword evidence="3" id="KW-1185">Reference proteome</keyword>
<evidence type="ECO:0000313" key="2">
    <source>
        <dbReference type="EMBL" id="CUS08087.1"/>
    </source>
</evidence>
<feature type="compositionally biased region" description="Basic and acidic residues" evidence="1">
    <location>
        <begin position="20"/>
        <end position="29"/>
    </location>
</feature>
<sequence length="434" mass="47191">MLPSAFKEKSPESPEPPPSDAERIPREPELGGSAGGAQDDLPRLSDLTLGPNRGAETEGGGDGGGDSDDEKYQKFENLMESSLVLNYMQVSTQEFQCRMLIKHSLSGHDAPTREVSIESISEDAGVGRWINIDALGEFTVADRELDDLLRSGSPQKEVDRIRQLASRAEVTIPPEGQEEGLPRLPINDVLELTLGDPWQRMGPLKEQTFHISRRIQSLWGCVEELLSCRHKLIHLSGALAKRDELRYNLIKLGLKNLTTREISRDALKIQCFETLNLACVIIEAFIEKIAKESEKDHTGESEESEEDEESGEDEEGSDTTGSESQSSGSGGETVPKRNKLNPKAGPGPGTCEYCNLADNTASSALGITFADSVSYDPKGSWVCAGRESLTILPGVVKLRLTCIDGNKIAGGEHHPDDLVEGIQGMDNYALYTGG</sequence>